<dbReference type="AlphaFoldDB" id="A0A843VFB8"/>
<dbReference type="GO" id="GO:0016104">
    <property type="term" value="P:triterpenoid biosynthetic process"/>
    <property type="evidence" value="ECO:0007669"/>
    <property type="project" value="InterPro"/>
</dbReference>
<proteinExistence type="inferred from homology"/>
<evidence type="ECO:0000313" key="2">
    <source>
        <dbReference type="EMBL" id="MQL92094.1"/>
    </source>
</evidence>
<dbReference type="EMBL" id="NMUH01001412">
    <property type="protein sequence ID" value="MQL92094.1"/>
    <property type="molecule type" value="Genomic_DNA"/>
</dbReference>
<evidence type="ECO:0000256" key="1">
    <source>
        <dbReference type="ARBA" id="ARBA00009755"/>
    </source>
</evidence>
<reference evidence="2" key="1">
    <citation type="submission" date="2017-07" db="EMBL/GenBank/DDBJ databases">
        <title>Taro Niue Genome Assembly and Annotation.</title>
        <authorList>
            <person name="Atibalentja N."/>
            <person name="Keating K."/>
            <person name="Fields C.J."/>
        </authorList>
    </citation>
    <scope>NUCLEOTIDE SEQUENCE</scope>
    <source>
        <strain evidence="2">Niue_2</strain>
        <tissue evidence="2">Leaf</tissue>
    </source>
</reference>
<sequence length="282" mass="31741">MLMTEVCSAHPPARPAHRVALFADLMRSSTQDLKPSLCPTQDLPPYATQVSSFGFSLPYVLPKPFPAVRRATSHPSPRILPIHAALTSQAIARSFAVGRVARFLKTGRGEDSIKACGFRGSIPLSGIIRASAPASPFSQSWHLQPSILCPFYPGRYLTDLATTLYPQRYGCFHISFQFIQALLDGRMWCHCRMVYLPMSYLYSKRFVGPITPLILSLRKEIYMVPFDKVDWNKARNSCAKDYPTTMHLEVVAEPDLFCTVKEHLLQMTNWKGNRVDASYVPK</sequence>
<evidence type="ECO:0000313" key="3">
    <source>
        <dbReference type="Proteomes" id="UP000652761"/>
    </source>
</evidence>
<name>A0A843VFB8_COLES</name>
<gene>
    <name evidence="2" type="ORF">Taro_024713</name>
</gene>
<dbReference type="SUPFAM" id="SSF48239">
    <property type="entry name" value="Terpenoid cyclases/Protein prenyltransferases"/>
    <property type="match status" value="1"/>
</dbReference>
<dbReference type="Proteomes" id="UP000652761">
    <property type="component" value="Unassembled WGS sequence"/>
</dbReference>
<dbReference type="InterPro" id="IPR018333">
    <property type="entry name" value="Squalene_cyclase"/>
</dbReference>
<accession>A0A843VFB8</accession>
<dbReference type="PANTHER" id="PTHR11764:SF20">
    <property type="entry name" value="LANOSTEROL SYNTHASE"/>
    <property type="match status" value="1"/>
</dbReference>
<dbReference type="InterPro" id="IPR008930">
    <property type="entry name" value="Terpenoid_cyclase/PrenylTrfase"/>
</dbReference>
<dbReference type="Gene3D" id="1.50.10.20">
    <property type="match status" value="1"/>
</dbReference>
<dbReference type="GO" id="GO:0005811">
    <property type="term" value="C:lipid droplet"/>
    <property type="evidence" value="ECO:0007669"/>
    <property type="project" value="InterPro"/>
</dbReference>
<organism evidence="2 3">
    <name type="scientific">Colocasia esculenta</name>
    <name type="common">Wild taro</name>
    <name type="synonym">Arum esculentum</name>
    <dbReference type="NCBI Taxonomy" id="4460"/>
    <lineage>
        <taxon>Eukaryota</taxon>
        <taxon>Viridiplantae</taxon>
        <taxon>Streptophyta</taxon>
        <taxon>Embryophyta</taxon>
        <taxon>Tracheophyta</taxon>
        <taxon>Spermatophyta</taxon>
        <taxon>Magnoliopsida</taxon>
        <taxon>Liliopsida</taxon>
        <taxon>Araceae</taxon>
        <taxon>Aroideae</taxon>
        <taxon>Colocasieae</taxon>
        <taxon>Colocasia</taxon>
    </lineage>
</organism>
<keyword evidence="3" id="KW-1185">Reference proteome</keyword>
<comment type="caution">
    <text evidence="2">The sequence shown here is derived from an EMBL/GenBank/DDBJ whole genome shotgun (WGS) entry which is preliminary data.</text>
</comment>
<comment type="similarity">
    <text evidence="1">Belongs to the terpene cyclase/mutase family.</text>
</comment>
<dbReference type="GO" id="GO:0031559">
    <property type="term" value="F:oxidosqualene cyclase activity"/>
    <property type="evidence" value="ECO:0007669"/>
    <property type="project" value="UniProtKB-ARBA"/>
</dbReference>
<dbReference type="OrthoDB" id="685792at2759"/>
<protein>
    <submittedName>
        <fullName evidence="2">Uncharacterized protein</fullName>
    </submittedName>
</protein>
<dbReference type="PANTHER" id="PTHR11764">
    <property type="entry name" value="TERPENE CYCLASE/MUTASE FAMILY MEMBER"/>
    <property type="match status" value="1"/>
</dbReference>